<feature type="transmembrane region" description="Helical" evidence="9">
    <location>
        <begin position="70"/>
        <end position="92"/>
    </location>
</feature>
<accession>A0AAD9FF44</accession>
<feature type="transmembrane region" description="Helical" evidence="9">
    <location>
        <begin position="214"/>
        <end position="238"/>
    </location>
</feature>
<keyword evidence="6 11" id="KW-0675">Receptor</keyword>
<feature type="transmembrane region" description="Helical" evidence="9">
    <location>
        <begin position="15"/>
        <end position="39"/>
    </location>
</feature>
<keyword evidence="12" id="KW-1185">Reference proteome</keyword>
<dbReference type="InterPro" id="IPR000276">
    <property type="entry name" value="GPCR_Rhodpsn"/>
</dbReference>
<comment type="subcellular location">
    <subcellularLocation>
        <location evidence="1">Membrane</location>
        <topology evidence="1">Multi-pass membrane protein</topology>
    </subcellularLocation>
</comment>
<dbReference type="PANTHER" id="PTHR24232">
    <property type="entry name" value="G-PROTEIN COUPLED RECEPTOR"/>
    <property type="match status" value="1"/>
</dbReference>
<keyword evidence="3 9" id="KW-1133">Transmembrane helix</keyword>
<evidence type="ECO:0000256" key="6">
    <source>
        <dbReference type="ARBA" id="ARBA00023170"/>
    </source>
</evidence>
<dbReference type="GO" id="GO:0035025">
    <property type="term" value="P:positive regulation of Rho protein signal transduction"/>
    <property type="evidence" value="ECO:0007669"/>
    <property type="project" value="TreeGrafter"/>
</dbReference>
<dbReference type="GO" id="GO:0005886">
    <property type="term" value="C:plasma membrane"/>
    <property type="evidence" value="ECO:0007669"/>
    <property type="project" value="TreeGrafter"/>
</dbReference>
<evidence type="ECO:0000313" key="12">
    <source>
        <dbReference type="Proteomes" id="UP001228049"/>
    </source>
</evidence>
<dbReference type="PANTHER" id="PTHR24232:SF90">
    <property type="entry name" value="LYSOPHOSPHATIDIC ACID RECEPTOR 5B"/>
    <property type="match status" value="1"/>
</dbReference>
<dbReference type="AlphaFoldDB" id="A0AAD9FF44"/>
<feature type="transmembrane region" description="Helical" evidence="9">
    <location>
        <begin position="46"/>
        <end position="64"/>
    </location>
</feature>
<evidence type="ECO:0000313" key="11">
    <source>
        <dbReference type="EMBL" id="KAK1900352.1"/>
    </source>
</evidence>
<reference evidence="11" key="1">
    <citation type="submission" date="2023-04" db="EMBL/GenBank/DDBJ databases">
        <title>Chromosome-level genome of Chaenocephalus aceratus.</title>
        <authorList>
            <person name="Park H."/>
        </authorList>
    </citation>
    <scope>NUCLEOTIDE SEQUENCE</scope>
    <source>
        <strain evidence="11">DE</strain>
        <tissue evidence="11">Muscle</tissue>
    </source>
</reference>
<keyword evidence="2 9" id="KW-0812">Transmembrane</keyword>
<dbReference type="Gene3D" id="1.20.1070.10">
    <property type="entry name" value="Rhodopsin 7-helix transmembrane proteins"/>
    <property type="match status" value="1"/>
</dbReference>
<dbReference type="InterPro" id="IPR017452">
    <property type="entry name" value="GPCR_Rhodpsn_7TM"/>
</dbReference>
<evidence type="ECO:0000256" key="7">
    <source>
        <dbReference type="ARBA" id="ARBA00023180"/>
    </source>
</evidence>
<dbReference type="GO" id="GO:0070915">
    <property type="term" value="F:lysophosphatidic acid receptor activity"/>
    <property type="evidence" value="ECO:0007669"/>
    <property type="project" value="TreeGrafter"/>
</dbReference>
<dbReference type="PRINTS" id="PR00237">
    <property type="entry name" value="GPCRRHODOPSN"/>
</dbReference>
<evidence type="ECO:0000256" key="9">
    <source>
        <dbReference type="SAM" id="Phobius"/>
    </source>
</evidence>
<evidence type="ECO:0000256" key="1">
    <source>
        <dbReference type="ARBA" id="ARBA00004141"/>
    </source>
</evidence>
<keyword evidence="8" id="KW-0807">Transducer</keyword>
<keyword evidence="7" id="KW-0325">Glycoprotein</keyword>
<gene>
    <name evidence="11" type="ORF">KUDE01_001139</name>
</gene>
<evidence type="ECO:0000256" key="4">
    <source>
        <dbReference type="ARBA" id="ARBA00023040"/>
    </source>
</evidence>
<dbReference type="Proteomes" id="UP001228049">
    <property type="component" value="Unassembled WGS sequence"/>
</dbReference>
<comment type="caution">
    <text evidence="11">The sequence shown here is derived from an EMBL/GenBank/DDBJ whole genome shotgun (WGS) entry which is preliminary data.</text>
</comment>
<keyword evidence="5 9" id="KW-0472">Membrane</keyword>
<evidence type="ECO:0000256" key="2">
    <source>
        <dbReference type="ARBA" id="ARBA00022692"/>
    </source>
</evidence>
<dbReference type="CDD" id="cd14982">
    <property type="entry name" value="7tmA_purinoceptor-like"/>
    <property type="match status" value="1"/>
</dbReference>
<evidence type="ECO:0000259" key="10">
    <source>
        <dbReference type="PROSITE" id="PS50262"/>
    </source>
</evidence>
<evidence type="ECO:0000256" key="8">
    <source>
        <dbReference type="ARBA" id="ARBA00023224"/>
    </source>
</evidence>
<evidence type="ECO:0000256" key="3">
    <source>
        <dbReference type="ARBA" id="ARBA00022989"/>
    </source>
</evidence>
<keyword evidence="4" id="KW-0297">G-protein coupled receptor</keyword>
<dbReference type="Pfam" id="PF00001">
    <property type="entry name" value="7tm_1"/>
    <property type="match status" value="1"/>
</dbReference>
<feature type="domain" description="G-protein coupled receptors family 1 profile" evidence="10">
    <location>
        <begin position="30"/>
        <end position="263"/>
    </location>
</feature>
<evidence type="ECO:0000256" key="5">
    <source>
        <dbReference type="ARBA" id="ARBA00023136"/>
    </source>
</evidence>
<dbReference type="GO" id="GO:0007200">
    <property type="term" value="P:phospholipase C-activating G protein-coupled receptor signaling pathway"/>
    <property type="evidence" value="ECO:0007669"/>
    <property type="project" value="TreeGrafter"/>
</dbReference>
<dbReference type="SUPFAM" id="SSF81321">
    <property type="entry name" value="Family A G protein-coupled receptor-like"/>
    <property type="match status" value="1"/>
</dbReference>
<feature type="transmembrane region" description="Helical" evidence="9">
    <location>
        <begin position="244"/>
        <end position="265"/>
    </location>
</feature>
<feature type="transmembrane region" description="Helical" evidence="9">
    <location>
        <begin position="172"/>
        <end position="194"/>
    </location>
</feature>
<name>A0AAD9FF44_DISEL</name>
<protein>
    <submittedName>
        <fullName evidence="11">Lysophosphatidic acid receptor 6</fullName>
    </submittedName>
</protein>
<organism evidence="11 12">
    <name type="scientific">Dissostichus eleginoides</name>
    <name type="common">Patagonian toothfish</name>
    <name type="synonym">Dissostichus amissus</name>
    <dbReference type="NCBI Taxonomy" id="100907"/>
    <lineage>
        <taxon>Eukaryota</taxon>
        <taxon>Metazoa</taxon>
        <taxon>Chordata</taxon>
        <taxon>Craniata</taxon>
        <taxon>Vertebrata</taxon>
        <taxon>Euteleostomi</taxon>
        <taxon>Actinopterygii</taxon>
        <taxon>Neopterygii</taxon>
        <taxon>Teleostei</taxon>
        <taxon>Neoteleostei</taxon>
        <taxon>Acanthomorphata</taxon>
        <taxon>Eupercaria</taxon>
        <taxon>Perciformes</taxon>
        <taxon>Notothenioidei</taxon>
        <taxon>Nototheniidae</taxon>
        <taxon>Dissostichus</taxon>
    </lineage>
</organism>
<dbReference type="EMBL" id="JASDAP010000007">
    <property type="protein sequence ID" value="KAK1900352.1"/>
    <property type="molecule type" value="Genomic_DNA"/>
</dbReference>
<sequence>MSNIRVENGTEHYTAYAVVFGSVTALGFPLNAVSLWILLCCHSHKSPCTIFMIHLAISDLLLAFSLPLRVYFYATGSWPFGFMTCIWITMLFRNNIRSSSIFITFISVDRLLAVVYPLRSRHLRTSSNAWKAVVLVWVLVFGLNIPESIEFAKFYSNKSRCFEFVDHPRSGIVYVQPVLVLTMLAVNVVSTVLVSRTLRRHLNDSARVINKVNIMLIFAMNLIMFSVFFLPVSLFILFESLGPALTPLVCLASVNCCLDPLLYYFSFDGFWKRKEDADSSGGRE</sequence>
<dbReference type="PROSITE" id="PS50262">
    <property type="entry name" value="G_PROTEIN_RECEP_F1_2"/>
    <property type="match status" value="1"/>
</dbReference>
<proteinExistence type="predicted"/>
<feature type="transmembrane region" description="Helical" evidence="9">
    <location>
        <begin position="129"/>
        <end position="146"/>
    </location>
</feature>